<dbReference type="Proteomes" id="UP000502415">
    <property type="component" value="Chromosome"/>
</dbReference>
<dbReference type="RefSeq" id="WP_170204545.1">
    <property type="nucleotide sequence ID" value="NZ_CP051685.1"/>
</dbReference>
<feature type="region of interest" description="Disordered" evidence="1">
    <location>
        <begin position="72"/>
        <end position="106"/>
    </location>
</feature>
<keyword evidence="4" id="KW-1185">Reference proteome</keyword>
<evidence type="ECO:0000256" key="1">
    <source>
        <dbReference type="SAM" id="MobiDB-lite"/>
    </source>
</evidence>
<feature type="domain" description="Putative zinc-finger" evidence="2">
    <location>
        <begin position="7"/>
        <end position="40"/>
    </location>
</feature>
<dbReference type="AlphaFoldDB" id="A0A7Z2ZUE3"/>
<evidence type="ECO:0000313" key="3">
    <source>
        <dbReference type="EMBL" id="QJE02458.1"/>
    </source>
</evidence>
<dbReference type="Gene3D" id="1.10.10.1320">
    <property type="entry name" value="Anti-sigma factor, zinc-finger domain"/>
    <property type="match status" value="1"/>
</dbReference>
<protein>
    <submittedName>
        <fullName evidence="3">Zf-HC2 domain-containing protein</fullName>
    </submittedName>
</protein>
<dbReference type="EMBL" id="CP051685">
    <property type="protein sequence ID" value="QJE02458.1"/>
    <property type="molecule type" value="Genomic_DNA"/>
</dbReference>
<dbReference type="InterPro" id="IPR027383">
    <property type="entry name" value="Znf_put"/>
</dbReference>
<organism evidence="3 4">
    <name type="scientific">Massilia forsythiae</name>
    <dbReference type="NCBI Taxonomy" id="2728020"/>
    <lineage>
        <taxon>Bacteria</taxon>
        <taxon>Pseudomonadati</taxon>
        <taxon>Pseudomonadota</taxon>
        <taxon>Betaproteobacteria</taxon>
        <taxon>Burkholderiales</taxon>
        <taxon>Oxalobacteraceae</taxon>
        <taxon>Telluria group</taxon>
        <taxon>Massilia</taxon>
    </lineage>
</organism>
<reference evidence="3 4" key="1">
    <citation type="submission" date="2020-04" db="EMBL/GenBank/DDBJ databases">
        <title>Genome sequencing of novel species.</title>
        <authorList>
            <person name="Heo J."/>
            <person name="Kim S.-J."/>
            <person name="Kim J.-S."/>
            <person name="Hong S.-B."/>
            <person name="Kwon S.-W."/>
        </authorList>
    </citation>
    <scope>NUCLEOTIDE SEQUENCE [LARGE SCALE GENOMIC DNA]</scope>
    <source>
        <strain evidence="3 4">GN2-R2</strain>
    </source>
</reference>
<sequence>MNPLSHREAQDALPWLANGTLADVELERVQAHLEACAACRADLALLHTLRAAGPGAAPDCDVERALARVLPRLDAPQDTERAGTPAAPPELSRMPPPSAPQSPVTRGWRARLAANDGSWLRVAVALQCCVIAGLAALLARPGAPQEPAGAYRVLGASQGAKSSMLVTFQPDTPERELRRIVLASGARVAGGPTATGAWLLDTEQQAAAVVARLRAEPAVTLAEPLGTDAGTAVGGAAEGRP</sequence>
<dbReference type="InterPro" id="IPR041916">
    <property type="entry name" value="Anti_sigma_zinc_sf"/>
</dbReference>
<dbReference type="KEGG" id="mfy:HH212_22535"/>
<dbReference type="Pfam" id="PF13490">
    <property type="entry name" value="zf-HC2"/>
    <property type="match status" value="1"/>
</dbReference>
<evidence type="ECO:0000259" key="2">
    <source>
        <dbReference type="Pfam" id="PF13490"/>
    </source>
</evidence>
<accession>A0A7Z2ZUE3</accession>
<evidence type="ECO:0000313" key="4">
    <source>
        <dbReference type="Proteomes" id="UP000502415"/>
    </source>
</evidence>
<proteinExistence type="predicted"/>
<name>A0A7Z2ZUE3_9BURK</name>
<gene>
    <name evidence="3" type="ORF">HH212_22535</name>
</gene>